<dbReference type="InterPro" id="IPR000843">
    <property type="entry name" value="HTH_LacI"/>
</dbReference>
<evidence type="ECO:0000259" key="4">
    <source>
        <dbReference type="PROSITE" id="PS50932"/>
    </source>
</evidence>
<dbReference type="Pfam" id="PF00356">
    <property type="entry name" value="LacI"/>
    <property type="match status" value="1"/>
</dbReference>
<dbReference type="InterPro" id="IPR028082">
    <property type="entry name" value="Peripla_BP_I"/>
</dbReference>
<comment type="caution">
    <text evidence="5">The sequence shown here is derived from an EMBL/GenBank/DDBJ whole genome shotgun (WGS) entry which is preliminary data.</text>
</comment>
<feature type="domain" description="HTH lacI-type" evidence="4">
    <location>
        <begin position="6"/>
        <end position="60"/>
    </location>
</feature>
<accession>A0A9D2ECZ5</accession>
<evidence type="ECO:0000256" key="2">
    <source>
        <dbReference type="ARBA" id="ARBA00023125"/>
    </source>
</evidence>
<dbReference type="SUPFAM" id="SSF53822">
    <property type="entry name" value="Periplasmic binding protein-like I"/>
    <property type="match status" value="1"/>
</dbReference>
<dbReference type="Pfam" id="PF13377">
    <property type="entry name" value="Peripla_BP_3"/>
    <property type="match status" value="1"/>
</dbReference>
<dbReference type="Gene3D" id="1.10.260.40">
    <property type="entry name" value="lambda repressor-like DNA-binding domains"/>
    <property type="match status" value="1"/>
</dbReference>
<dbReference type="PANTHER" id="PTHR30146:SF153">
    <property type="entry name" value="LACTOSE OPERON REPRESSOR"/>
    <property type="match status" value="1"/>
</dbReference>
<organism evidence="5 6">
    <name type="scientific">Candidatus Ruania gallistercoris</name>
    <dbReference type="NCBI Taxonomy" id="2838746"/>
    <lineage>
        <taxon>Bacteria</taxon>
        <taxon>Bacillati</taxon>
        <taxon>Actinomycetota</taxon>
        <taxon>Actinomycetes</taxon>
        <taxon>Micrococcales</taxon>
        <taxon>Ruaniaceae</taxon>
        <taxon>Ruania</taxon>
    </lineage>
</organism>
<dbReference type="AlphaFoldDB" id="A0A9D2ECZ5"/>
<evidence type="ECO:0000256" key="3">
    <source>
        <dbReference type="ARBA" id="ARBA00023163"/>
    </source>
</evidence>
<dbReference type="Gene3D" id="3.40.50.2300">
    <property type="match status" value="2"/>
</dbReference>
<keyword evidence="3" id="KW-0804">Transcription</keyword>
<dbReference type="PANTHER" id="PTHR30146">
    <property type="entry name" value="LACI-RELATED TRANSCRIPTIONAL REPRESSOR"/>
    <property type="match status" value="1"/>
</dbReference>
<gene>
    <name evidence="5" type="ORF">H9815_06450</name>
</gene>
<dbReference type="CDD" id="cd06267">
    <property type="entry name" value="PBP1_LacI_sugar_binding-like"/>
    <property type="match status" value="1"/>
</dbReference>
<sequence>MSPTTPGIRDVAAAAGVSVTTVSDALNSKGRISEETRDRVHRVAQELGYRPSSLARSLRVGQSRLLGVLVTKYGQTAWTFTRLPYFATAIDAAMNAALDRGYALTVLPADSGPDFVLSFPLDGLLVLDPLRSDPIVAAARRRGVPVVADRANAARTGDPWVDFDHENAVTALCEHLSSGSGRAPVLLTSDGDDAYTASCRAVYEAWCRARGRQPVVVKGTKDLDETRSVVRGLLAGSDRPDAVIGLEDYHAPILAEEAHRAGLHSPEEVRLGCFTEAAELPAGLPPVTQMTVSAPAQGANGVALLVDAIEGRPVRPELQLVPSALLG</sequence>
<dbReference type="InterPro" id="IPR010982">
    <property type="entry name" value="Lambda_DNA-bd_dom_sf"/>
</dbReference>
<keyword evidence="2" id="KW-0238">DNA-binding</keyword>
<reference evidence="5" key="2">
    <citation type="submission" date="2021-04" db="EMBL/GenBank/DDBJ databases">
        <authorList>
            <person name="Gilroy R."/>
        </authorList>
    </citation>
    <scope>NUCLEOTIDE SEQUENCE</scope>
    <source>
        <strain evidence="5">ChiGjej4B4-7305</strain>
    </source>
</reference>
<evidence type="ECO:0000256" key="1">
    <source>
        <dbReference type="ARBA" id="ARBA00023015"/>
    </source>
</evidence>
<evidence type="ECO:0000313" key="5">
    <source>
        <dbReference type="EMBL" id="HIZ35399.1"/>
    </source>
</evidence>
<dbReference type="GO" id="GO:0000976">
    <property type="term" value="F:transcription cis-regulatory region binding"/>
    <property type="evidence" value="ECO:0007669"/>
    <property type="project" value="TreeGrafter"/>
</dbReference>
<proteinExistence type="predicted"/>
<dbReference type="CDD" id="cd01392">
    <property type="entry name" value="HTH_LacI"/>
    <property type="match status" value="1"/>
</dbReference>
<keyword evidence="1" id="KW-0805">Transcription regulation</keyword>
<dbReference type="PROSITE" id="PS50932">
    <property type="entry name" value="HTH_LACI_2"/>
    <property type="match status" value="1"/>
</dbReference>
<dbReference type="SMART" id="SM00354">
    <property type="entry name" value="HTH_LACI"/>
    <property type="match status" value="1"/>
</dbReference>
<dbReference type="PROSITE" id="PS00356">
    <property type="entry name" value="HTH_LACI_1"/>
    <property type="match status" value="1"/>
</dbReference>
<name>A0A9D2ECZ5_9MICO</name>
<protein>
    <submittedName>
        <fullName evidence="5">LacI family transcriptional regulator</fullName>
    </submittedName>
</protein>
<dbReference type="InterPro" id="IPR046335">
    <property type="entry name" value="LacI/GalR-like_sensor"/>
</dbReference>
<dbReference type="GO" id="GO:0003700">
    <property type="term" value="F:DNA-binding transcription factor activity"/>
    <property type="evidence" value="ECO:0007669"/>
    <property type="project" value="TreeGrafter"/>
</dbReference>
<dbReference type="Proteomes" id="UP000824037">
    <property type="component" value="Unassembled WGS sequence"/>
</dbReference>
<dbReference type="EMBL" id="DXBY01000108">
    <property type="protein sequence ID" value="HIZ35399.1"/>
    <property type="molecule type" value="Genomic_DNA"/>
</dbReference>
<evidence type="ECO:0000313" key="6">
    <source>
        <dbReference type="Proteomes" id="UP000824037"/>
    </source>
</evidence>
<dbReference type="SUPFAM" id="SSF47413">
    <property type="entry name" value="lambda repressor-like DNA-binding domains"/>
    <property type="match status" value="1"/>
</dbReference>
<reference evidence="5" key="1">
    <citation type="journal article" date="2021" name="PeerJ">
        <title>Extensive microbial diversity within the chicken gut microbiome revealed by metagenomics and culture.</title>
        <authorList>
            <person name="Gilroy R."/>
            <person name="Ravi A."/>
            <person name="Getino M."/>
            <person name="Pursley I."/>
            <person name="Horton D.L."/>
            <person name="Alikhan N.F."/>
            <person name="Baker D."/>
            <person name="Gharbi K."/>
            <person name="Hall N."/>
            <person name="Watson M."/>
            <person name="Adriaenssens E.M."/>
            <person name="Foster-Nyarko E."/>
            <person name="Jarju S."/>
            <person name="Secka A."/>
            <person name="Antonio M."/>
            <person name="Oren A."/>
            <person name="Chaudhuri R.R."/>
            <person name="La Ragione R."/>
            <person name="Hildebrand F."/>
            <person name="Pallen M.J."/>
        </authorList>
    </citation>
    <scope>NUCLEOTIDE SEQUENCE</scope>
    <source>
        <strain evidence="5">ChiGjej4B4-7305</strain>
    </source>
</reference>